<feature type="domain" description="Carboxymuconolactone decarboxylase-like" evidence="1">
    <location>
        <begin position="12"/>
        <end position="94"/>
    </location>
</feature>
<comment type="caution">
    <text evidence="2">The sequence shown here is derived from an EMBL/GenBank/DDBJ whole genome shotgun (WGS) entry which is preliminary data.</text>
</comment>
<dbReference type="Proteomes" id="UP000050827">
    <property type="component" value="Unassembled WGS sequence"/>
</dbReference>
<organism evidence="2 3">
    <name type="scientific">Flagellimonas eckloniae</name>
    <dbReference type="NCBI Taxonomy" id="346185"/>
    <lineage>
        <taxon>Bacteria</taxon>
        <taxon>Pseudomonadati</taxon>
        <taxon>Bacteroidota</taxon>
        <taxon>Flavobacteriia</taxon>
        <taxon>Flavobacteriales</taxon>
        <taxon>Flavobacteriaceae</taxon>
        <taxon>Flagellimonas</taxon>
    </lineage>
</organism>
<dbReference type="PATRIC" id="fig|1547436.3.peg.410"/>
<dbReference type="GO" id="GO:0051920">
    <property type="term" value="F:peroxiredoxin activity"/>
    <property type="evidence" value="ECO:0007669"/>
    <property type="project" value="InterPro"/>
</dbReference>
<name>A0A0Q1BF29_9FLAO</name>
<keyword evidence="3" id="KW-1185">Reference proteome</keyword>
<evidence type="ECO:0000313" key="3">
    <source>
        <dbReference type="Proteomes" id="UP000050827"/>
    </source>
</evidence>
<dbReference type="NCBIfam" id="TIGR00778">
    <property type="entry name" value="ahpD_dom"/>
    <property type="match status" value="1"/>
</dbReference>
<dbReference type="EMBL" id="LCTZ01000002">
    <property type="protein sequence ID" value="KQC28794.1"/>
    <property type="molecule type" value="Genomic_DNA"/>
</dbReference>
<evidence type="ECO:0000313" key="2">
    <source>
        <dbReference type="EMBL" id="KQC28794.1"/>
    </source>
</evidence>
<dbReference type="PANTHER" id="PTHR34846">
    <property type="entry name" value="4-CARBOXYMUCONOLACTONE DECARBOXYLASE FAMILY PROTEIN (AFU_ORTHOLOGUE AFUA_6G11590)"/>
    <property type="match status" value="1"/>
</dbReference>
<accession>A0A0Q1BF29</accession>
<dbReference type="InterPro" id="IPR029032">
    <property type="entry name" value="AhpD-like"/>
</dbReference>
<dbReference type="Gene3D" id="1.20.1290.10">
    <property type="entry name" value="AhpD-like"/>
    <property type="match status" value="1"/>
</dbReference>
<dbReference type="InterPro" id="IPR004675">
    <property type="entry name" value="AhpD_core"/>
</dbReference>
<dbReference type="SUPFAM" id="SSF69118">
    <property type="entry name" value="AhpD-like"/>
    <property type="match status" value="1"/>
</dbReference>
<dbReference type="AlphaFoldDB" id="A0A0Q1BF29"/>
<reference evidence="2 3" key="1">
    <citation type="submission" date="2015-04" db="EMBL/GenBank/DDBJ databases">
        <title>Complete genome of flavobacterium.</title>
        <authorList>
            <person name="Kwon Y.M."/>
            <person name="Kim S.-J."/>
        </authorList>
    </citation>
    <scope>NUCLEOTIDE SEQUENCE [LARGE SCALE GENOMIC DNA]</scope>
    <source>
        <strain evidence="2 3">DK169</strain>
    </source>
</reference>
<gene>
    <name evidence="2" type="ORF">AAY42_01965</name>
</gene>
<dbReference type="RefSeq" id="WP_055392333.1">
    <property type="nucleotide sequence ID" value="NZ_LCTZ01000002.1"/>
</dbReference>
<protein>
    <recommendedName>
        <fullName evidence="1">Carboxymuconolactone decarboxylase-like domain-containing protein</fullName>
    </recommendedName>
</protein>
<proteinExistence type="predicted"/>
<dbReference type="InterPro" id="IPR003779">
    <property type="entry name" value="CMD-like"/>
</dbReference>
<dbReference type="STRING" id="346185.AAY42_01965"/>
<dbReference type="PANTHER" id="PTHR34846:SF10">
    <property type="entry name" value="CYTOPLASMIC PROTEIN"/>
    <property type="match status" value="1"/>
</dbReference>
<evidence type="ECO:0000259" key="1">
    <source>
        <dbReference type="Pfam" id="PF02627"/>
    </source>
</evidence>
<dbReference type="OrthoDB" id="9801997at2"/>
<dbReference type="Pfam" id="PF02627">
    <property type="entry name" value="CMD"/>
    <property type="match status" value="1"/>
</dbReference>
<sequence length="146" mass="16962">MDKRIQIDEAEPLAYKAIFGLEDYMKQSGLSKVHYELIKIRASQLNGCAFCIDMHTKEAIKNGESQQRLFLLDAWKTADLFTKEEKLILQITEEVTLIHRNGLTDETYQKAISLFDKHYFSQIIMAIATINVWNRIAISTHKPLWD</sequence>